<dbReference type="EMBL" id="KZ613774">
    <property type="protein sequence ID" value="PMD64015.1"/>
    <property type="molecule type" value="Genomic_DNA"/>
</dbReference>
<organism evidence="2 3">
    <name type="scientific">Hyaloscypha bicolor E</name>
    <dbReference type="NCBI Taxonomy" id="1095630"/>
    <lineage>
        <taxon>Eukaryota</taxon>
        <taxon>Fungi</taxon>
        <taxon>Dikarya</taxon>
        <taxon>Ascomycota</taxon>
        <taxon>Pezizomycotina</taxon>
        <taxon>Leotiomycetes</taxon>
        <taxon>Helotiales</taxon>
        <taxon>Hyaloscyphaceae</taxon>
        <taxon>Hyaloscypha</taxon>
        <taxon>Hyaloscypha bicolor</taxon>
    </lineage>
</organism>
<dbReference type="InParanoid" id="A0A2J6TLW3"/>
<reference evidence="2 3" key="1">
    <citation type="submission" date="2016-04" db="EMBL/GenBank/DDBJ databases">
        <title>A degradative enzymes factory behind the ericoid mycorrhizal symbiosis.</title>
        <authorList>
            <consortium name="DOE Joint Genome Institute"/>
            <person name="Martino E."/>
            <person name="Morin E."/>
            <person name="Grelet G."/>
            <person name="Kuo A."/>
            <person name="Kohler A."/>
            <person name="Daghino S."/>
            <person name="Barry K."/>
            <person name="Choi C."/>
            <person name="Cichocki N."/>
            <person name="Clum A."/>
            <person name="Copeland A."/>
            <person name="Hainaut M."/>
            <person name="Haridas S."/>
            <person name="Labutti K."/>
            <person name="Lindquist E."/>
            <person name="Lipzen A."/>
            <person name="Khouja H.-R."/>
            <person name="Murat C."/>
            <person name="Ohm R."/>
            <person name="Olson A."/>
            <person name="Spatafora J."/>
            <person name="Veneault-Fourrey C."/>
            <person name="Henrissat B."/>
            <person name="Grigoriev I."/>
            <person name="Martin F."/>
            <person name="Perotto S."/>
        </authorList>
    </citation>
    <scope>NUCLEOTIDE SEQUENCE [LARGE SCALE GENOMIC DNA]</scope>
    <source>
        <strain evidence="2 3">E</strain>
    </source>
</reference>
<feature type="non-terminal residue" evidence="2">
    <location>
        <position position="1"/>
    </location>
</feature>
<dbReference type="PANTHER" id="PTHR24148">
    <property type="entry name" value="ANKYRIN REPEAT DOMAIN-CONTAINING PROTEIN 39 HOMOLOG-RELATED"/>
    <property type="match status" value="1"/>
</dbReference>
<dbReference type="GeneID" id="36596403"/>
<evidence type="ECO:0000313" key="3">
    <source>
        <dbReference type="Proteomes" id="UP000235371"/>
    </source>
</evidence>
<dbReference type="Pfam" id="PF06985">
    <property type="entry name" value="HET"/>
    <property type="match status" value="1"/>
</dbReference>
<dbReference type="OrthoDB" id="3650339at2759"/>
<evidence type="ECO:0000259" key="1">
    <source>
        <dbReference type="Pfam" id="PF06985"/>
    </source>
</evidence>
<dbReference type="AlphaFoldDB" id="A0A2J6TLW3"/>
<dbReference type="InterPro" id="IPR010730">
    <property type="entry name" value="HET"/>
</dbReference>
<gene>
    <name evidence="2" type="ORF">K444DRAFT_714454</name>
</gene>
<name>A0A2J6TLW3_9HELO</name>
<sequence>YRPLEKEDQEIRILVLQRGADRSSPLHCKLEHIPLSYATFSAITHVWRQQEENRIRIEGLNTTIGENLGQALINLRKDEEDLRLSADAICITQQDDVEKSWQVELMGDIFNTALLTYVWLRPTPGDHDESPAQALDMILEIGKSCKGHQVVGYVWPDNGLLSISTFIPEK</sequence>
<dbReference type="PANTHER" id="PTHR24148:SF64">
    <property type="entry name" value="HETEROKARYON INCOMPATIBILITY DOMAIN-CONTAINING PROTEIN"/>
    <property type="match status" value="1"/>
</dbReference>
<proteinExistence type="predicted"/>
<evidence type="ECO:0000313" key="2">
    <source>
        <dbReference type="EMBL" id="PMD64015.1"/>
    </source>
</evidence>
<dbReference type="InterPro" id="IPR052895">
    <property type="entry name" value="HetReg/Transcr_Mod"/>
</dbReference>
<dbReference type="RefSeq" id="XP_024740919.1">
    <property type="nucleotide sequence ID" value="XM_024888327.1"/>
</dbReference>
<feature type="domain" description="Heterokaryon incompatibility" evidence="1">
    <location>
        <begin position="41"/>
        <end position="127"/>
    </location>
</feature>
<accession>A0A2J6TLW3</accession>
<protein>
    <recommendedName>
        <fullName evidence="1">Heterokaryon incompatibility domain-containing protein</fullName>
    </recommendedName>
</protein>
<keyword evidence="3" id="KW-1185">Reference proteome</keyword>
<dbReference type="Proteomes" id="UP000235371">
    <property type="component" value="Unassembled WGS sequence"/>
</dbReference>
<dbReference type="STRING" id="1095630.A0A2J6TLW3"/>